<evidence type="ECO:0000313" key="4">
    <source>
        <dbReference type="Proteomes" id="UP001054902"/>
    </source>
</evidence>
<dbReference type="AlphaFoldDB" id="A0AAD3H003"/>
<sequence length="925" mass="105776">MSSAEDTHLATEPHVTQDPVMQEVSYTAPTEEETNELAASAIAQVTIPHDAHVEIATTGPVAVPNGVSVEIPNPAMVMTAEQELNEDANMPPEKKMKLDQDSSVPNPHDIGVTINMTEDQAASAVNHAIHAAMDVTMVHPPVPDPNMPPLVPAPVHGATDVIAAAEHAMQDIEQHIDTAEYHPDQDTRKRRRPFTTWEEKIGLLKSYKKEHGHCRIPQRSKEHPELAQFTKKMREYYRLKKNGTYKGKLLTDEKIQELESIGFEWEVRTTPNKSFEERMDDLRAFKGETGHCNVPRVYKEDVSLGRWCHVMRCSYWQIKEGKKPMYKLQEDEIQALEEAGFKWRIKRGAKPKNAGPGDDSVEPGTYKSKAGKKTTSFTERIEQLKAYKAVHGHIRVTMGQNKNLAIFVNHMRGARRDPNKTNGVKLTPERIKALDSIGFDWAPPRTKIRWSANEGREENISFEDRLAALTKFKEENGHVLVTRKEDRSLAAWCHHARNDRANENSTLTDDQIKALDDIGFRWNVEDQKDQWTTFEERIQQLKEFKEKHGHYRVTSRHDRPLALFCSDVRSAHRPGSKKSLPEERVKALDAIGFEWNPPKTNQPTAFEDRIVQLKEFKEKHGHLKVTDKLDKKLASYCNNVRQARRKPDAGIMNITEEKIAALDEIGFVWNIADRAGAKKVEPKSFEERVQELKAYKAKYGDTNVTPKRDKSLSNFVKSVRSARKNPNSSRLVNAERIAMLDAIGFRWETTQPISFDVRLEQLREFKEKHGHLRVTSKLDRQLAPWCSNMRAARRNPEASGILMSQERIDALDAIGFEWEVPHQIDKTDDMFHGYLKELIEFKRVNGHLDVPPGSELYEYCEKLKKAKLDPVFARGFLSFEMITSLNSIEFPWAEPQAPMEVQTTEPLPTVEEQKEEVDIGKTFEV</sequence>
<feature type="domain" description="Helicase-associated" evidence="2">
    <location>
        <begin position="533"/>
        <end position="593"/>
    </location>
</feature>
<dbReference type="Gene3D" id="6.10.140.530">
    <property type="match status" value="8"/>
</dbReference>
<feature type="region of interest" description="Disordered" evidence="1">
    <location>
        <begin position="347"/>
        <end position="374"/>
    </location>
</feature>
<proteinExistence type="predicted"/>
<feature type="domain" description="Helicase-associated" evidence="2">
    <location>
        <begin position="375"/>
        <end position="439"/>
    </location>
</feature>
<gene>
    <name evidence="3" type="ORF">CTEN210_01343</name>
</gene>
<organism evidence="3 4">
    <name type="scientific">Chaetoceros tenuissimus</name>
    <dbReference type="NCBI Taxonomy" id="426638"/>
    <lineage>
        <taxon>Eukaryota</taxon>
        <taxon>Sar</taxon>
        <taxon>Stramenopiles</taxon>
        <taxon>Ochrophyta</taxon>
        <taxon>Bacillariophyta</taxon>
        <taxon>Coscinodiscophyceae</taxon>
        <taxon>Chaetocerotophycidae</taxon>
        <taxon>Chaetocerotales</taxon>
        <taxon>Chaetocerotaceae</taxon>
        <taxon>Chaetoceros</taxon>
    </lineage>
</organism>
<reference evidence="3 4" key="1">
    <citation type="journal article" date="2021" name="Sci. Rep.">
        <title>The genome of the diatom Chaetoceros tenuissimus carries an ancient integrated fragment of an extant virus.</title>
        <authorList>
            <person name="Hongo Y."/>
            <person name="Kimura K."/>
            <person name="Takaki Y."/>
            <person name="Yoshida Y."/>
            <person name="Baba S."/>
            <person name="Kobayashi G."/>
            <person name="Nagasaki K."/>
            <person name="Hano T."/>
            <person name="Tomaru Y."/>
        </authorList>
    </citation>
    <scope>NUCLEOTIDE SEQUENCE [LARGE SCALE GENOMIC DNA]</scope>
    <source>
        <strain evidence="3 4">NIES-3715</strain>
    </source>
</reference>
<feature type="domain" description="Helicase-associated" evidence="2">
    <location>
        <begin position="461"/>
        <end position="520"/>
    </location>
</feature>
<dbReference type="PANTHER" id="PTHR33418">
    <property type="entry name" value="HELICASE-ASSOCIATED"/>
    <property type="match status" value="1"/>
</dbReference>
<feature type="domain" description="Helicase-associated" evidence="2">
    <location>
        <begin position="196"/>
        <end position="263"/>
    </location>
</feature>
<feature type="domain" description="Helicase-associated" evidence="2">
    <location>
        <begin position="683"/>
        <end position="745"/>
    </location>
</feature>
<dbReference type="EMBL" id="BLLK01000020">
    <property type="protein sequence ID" value="GFH44869.1"/>
    <property type="molecule type" value="Genomic_DNA"/>
</dbReference>
<feature type="domain" description="Helicase-associated" evidence="2">
    <location>
        <begin position="273"/>
        <end position="341"/>
    </location>
</feature>
<comment type="caution">
    <text evidence="3">The sequence shown here is derived from an EMBL/GenBank/DDBJ whole genome shotgun (WGS) entry which is preliminary data.</text>
</comment>
<dbReference type="Proteomes" id="UP001054902">
    <property type="component" value="Unassembled WGS sequence"/>
</dbReference>
<feature type="domain" description="Helicase-associated" evidence="2">
    <location>
        <begin position="754"/>
        <end position="816"/>
    </location>
</feature>
<evidence type="ECO:0000313" key="3">
    <source>
        <dbReference type="EMBL" id="GFH44869.1"/>
    </source>
</evidence>
<dbReference type="PANTHER" id="PTHR33418:SF1">
    <property type="entry name" value="HELICASE-ASSOCIATED DOMAIN-CONTAINING PROTEIN"/>
    <property type="match status" value="1"/>
</dbReference>
<dbReference type="Pfam" id="PF03457">
    <property type="entry name" value="HA"/>
    <property type="match status" value="8"/>
</dbReference>
<evidence type="ECO:0000259" key="2">
    <source>
        <dbReference type="Pfam" id="PF03457"/>
    </source>
</evidence>
<protein>
    <recommendedName>
        <fullName evidence="2">Helicase-associated domain-containing protein</fullName>
    </recommendedName>
</protein>
<dbReference type="InterPro" id="IPR005114">
    <property type="entry name" value="Helicase_assoc"/>
</dbReference>
<name>A0AAD3H003_9STRA</name>
<feature type="domain" description="Helicase-associated" evidence="2">
    <location>
        <begin position="603"/>
        <end position="667"/>
    </location>
</feature>
<accession>A0AAD3H003</accession>
<evidence type="ECO:0000256" key="1">
    <source>
        <dbReference type="SAM" id="MobiDB-lite"/>
    </source>
</evidence>
<keyword evidence="4" id="KW-1185">Reference proteome</keyword>